<reference evidence="2 3" key="1">
    <citation type="submission" date="2020-06" db="EMBL/GenBank/DDBJ databases">
        <title>Whole-genome sequence of Allochromatium humboldtianum DSM 21881, type strain.</title>
        <authorList>
            <person name="Kyndt J.A."/>
            <person name="Meyer T.E."/>
        </authorList>
    </citation>
    <scope>NUCLEOTIDE SEQUENCE [LARGE SCALE GENOMIC DNA]</scope>
    <source>
        <strain evidence="2 3">DSM 21881</strain>
    </source>
</reference>
<gene>
    <name evidence="2" type="ORF">HW932_06530</name>
</gene>
<dbReference type="AlphaFoldDB" id="A0A850R5E2"/>
<organism evidence="2 3">
    <name type="scientific">Allochromatium humboldtianum</name>
    <dbReference type="NCBI Taxonomy" id="504901"/>
    <lineage>
        <taxon>Bacteria</taxon>
        <taxon>Pseudomonadati</taxon>
        <taxon>Pseudomonadota</taxon>
        <taxon>Gammaproteobacteria</taxon>
        <taxon>Chromatiales</taxon>
        <taxon>Chromatiaceae</taxon>
        <taxon>Allochromatium</taxon>
    </lineage>
</organism>
<name>A0A850R5E2_9GAMM</name>
<feature type="signal peptide" evidence="1">
    <location>
        <begin position="1"/>
        <end position="21"/>
    </location>
</feature>
<protein>
    <submittedName>
        <fullName evidence="2">LbtU family siderophore porin</fullName>
    </submittedName>
</protein>
<comment type="caution">
    <text evidence="2">The sequence shown here is derived from an EMBL/GenBank/DDBJ whole genome shotgun (WGS) entry which is preliminary data.</text>
</comment>
<dbReference type="NCBIfam" id="NF033652">
    <property type="entry name" value="LbtU_sider_porin"/>
    <property type="match status" value="1"/>
</dbReference>
<evidence type="ECO:0000313" key="2">
    <source>
        <dbReference type="EMBL" id="NVZ08914.1"/>
    </source>
</evidence>
<accession>A0A850R5E2</accession>
<evidence type="ECO:0000313" key="3">
    <source>
        <dbReference type="Proteomes" id="UP000592294"/>
    </source>
</evidence>
<keyword evidence="3" id="KW-1185">Reference proteome</keyword>
<dbReference type="SUPFAM" id="SSF56935">
    <property type="entry name" value="Porins"/>
    <property type="match status" value="1"/>
</dbReference>
<proteinExistence type="predicted"/>
<dbReference type="RefSeq" id="WP_176975671.1">
    <property type="nucleotide sequence ID" value="NZ_JABZEO010000003.1"/>
</dbReference>
<keyword evidence="1" id="KW-0732">Signal</keyword>
<evidence type="ECO:0000256" key="1">
    <source>
        <dbReference type="SAM" id="SignalP"/>
    </source>
</evidence>
<feature type="chain" id="PRO_5032311623" evidence="1">
    <location>
        <begin position="22"/>
        <end position="390"/>
    </location>
</feature>
<dbReference type="InterPro" id="IPR023614">
    <property type="entry name" value="Porin_dom_sf"/>
</dbReference>
<dbReference type="EMBL" id="JABZEO010000003">
    <property type="protein sequence ID" value="NVZ08914.1"/>
    <property type="molecule type" value="Genomic_DNA"/>
</dbReference>
<sequence length="390" mass="42346">MRIQPLSASIALMLAAGAAQATGSSNTQPSGEPKRLERLEQRLDRLEGSLNDTHTKDDAAPAWYRNIEIAGLIEVEASYLSPYEGGSESDIVLATAELGIRSQVNDWVEAGISFLYEQDETDLEVDTAYLTFANADVSPLFLTAGQVYVPFGVYETNLVSDPLTLEIGEARETALQLGFEHSGFSGSVYVFNGDNKVKGKDRIESWGANLGFAQDSDDWAWSVGAGYINDLGDSDSLHETINDIRVGAAELDPSLSIDPTERTAGWTLNAAASFGPFSLIGEYLSAADDFDPISLEFKGEGARPSAWNFEAGYSFTLLGRESVAAVAYQGTREALALELPKERWLLGWSIEIFDRTSLGLEWAHDRDYNTRDGGTGKSGDTFTAQLAVEF</sequence>
<dbReference type="Gene3D" id="2.40.160.10">
    <property type="entry name" value="Porin"/>
    <property type="match status" value="1"/>
</dbReference>
<dbReference type="Proteomes" id="UP000592294">
    <property type="component" value="Unassembled WGS sequence"/>
</dbReference>